<sequence>MGSYRTYPARPEVRLAERRMREATKIASQGPKASRRSVSEVHICLLGCFCVTSKVSADAFELGGQCALPRGTGVDLLIFRSDQELARRLSLIQFDNPPEKWPLVKAAVVHFEWNSRVHEDKLSASITSGTARVEDSRARTHILHGDRHR</sequence>
<dbReference type="AlphaFoldDB" id="A0A165HMX0"/>
<evidence type="ECO:0000313" key="1">
    <source>
        <dbReference type="EMBL" id="KZT11945.1"/>
    </source>
</evidence>
<dbReference type="EMBL" id="KV427606">
    <property type="protein sequence ID" value="KZT11945.1"/>
    <property type="molecule type" value="Genomic_DNA"/>
</dbReference>
<dbReference type="RefSeq" id="XP_040769593.1">
    <property type="nucleotide sequence ID" value="XM_040901394.1"/>
</dbReference>
<dbReference type="GeneID" id="63818426"/>
<dbReference type="InParanoid" id="A0A165HMX0"/>
<evidence type="ECO:0000313" key="2">
    <source>
        <dbReference type="Proteomes" id="UP000076871"/>
    </source>
</evidence>
<gene>
    <name evidence="1" type="ORF">LAESUDRAFT_159623</name>
</gene>
<organism evidence="1 2">
    <name type="scientific">Laetiporus sulphureus 93-53</name>
    <dbReference type="NCBI Taxonomy" id="1314785"/>
    <lineage>
        <taxon>Eukaryota</taxon>
        <taxon>Fungi</taxon>
        <taxon>Dikarya</taxon>
        <taxon>Basidiomycota</taxon>
        <taxon>Agaricomycotina</taxon>
        <taxon>Agaricomycetes</taxon>
        <taxon>Polyporales</taxon>
        <taxon>Laetiporus</taxon>
    </lineage>
</organism>
<keyword evidence="2" id="KW-1185">Reference proteome</keyword>
<name>A0A165HMX0_9APHY</name>
<proteinExistence type="predicted"/>
<accession>A0A165HMX0</accession>
<protein>
    <submittedName>
        <fullName evidence="1">Uncharacterized protein</fullName>
    </submittedName>
</protein>
<reference evidence="1 2" key="1">
    <citation type="journal article" date="2016" name="Mol. Biol. Evol.">
        <title>Comparative Genomics of Early-Diverging Mushroom-Forming Fungi Provides Insights into the Origins of Lignocellulose Decay Capabilities.</title>
        <authorList>
            <person name="Nagy L.G."/>
            <person name="Riley R."/>
            <person name="Tritt A."/>
            <person name="Adam C."/>
            <person name="Daum C."/>
            <person name="Floudas D."/>
            <person name="Sun H."/>
            <person name="Yadav J.S."/>
            <person name="Pangilinan J."/>
            <person name="Larsson K.H."/>
            <person name="Matsuura K."/>
            <person name="Barry K."/>
            <person name="Labutti K."/>
            <person name="Kuo R."/>
            <person name="Ohm R.A."/>
            <person name="Bhattacharya S.S."/>
            <person name="Shirouzu T."/>
            <person name="Yoshinaga Y."/>
            <person name="Martin F.M."/>
            <person name="Grigoriev I.V."/>
            <person name="Hibbett D.S."/>
        </authorList>
    </citation>
    <scope>NUCLEOTIDE SEQUENCE [LARGE SCALE GENOMIC DNA]</scope>
    <source>
        <strain evidence="1 2">93-53</strain>
    </source>
</reference>
<dbReference type="Proteomes" id="UP000076871">
    <property type="component" value="Unassembled WGS sequence"/>
</dbReference>